<dbReference type="InterPro" id="IPR010127">
    <property type="entry name" value="Phasin_subfam-1"/>
</dbReference>
<dbReference type="InterPro" id="IPR018968">
    <property type="entry name" value="Phasin"/>
</dbReference>
<dbReference type="EMBL" id="CAADFA010000024">
    <property type="protein sequence ID" value="VFJ45367.1"/>
    <property type="molecule type" value="Genomic_DNA"/>
</dbReference>
<dbReference type="Pfam" id="PF11154">
    <property type="entry name" value="DUF2934"/>
    <property type="match status" value="1"/>
</dbReference>
<protein>
    <submittedName>
        <fullName evidence="2">Phasin family protein</fullName>
    </submittedName>
</protein>
<proteinExistence type="predicted"/>
<evidence type="ECO:0000313" key="2">
    <source>
        <dbReference type="EMBL" id="VFJ45367.1"/>
    </source>
</evidence>
<dbReference type="EMBL" id="CAADEZ010000024">
    <property type="protein sequence ID" value="VFJ45469.1"/>
    <property type="molecule type" value="Genomic_DNA"/>
</dbReference>
<name>A0A450S137_9GAMM</name>
<sequence>MARKEETISGKDLAVGKAEGNVMKGIVSPMEHWKMVAEAAYYRAQERGFIGGDPMGDWMEAEKEVNAKYTVDYSKIMVSLDSSEMMEQFARVFGGILQQPDFDLDDILENQRKNIEALTAANKLMLEDAREMMTRQMEMFRDAIAQTVSSVTSVSKSKTTKGIADQQAKLIQLGVEKSLASMRDITESITQANAQAFDIADKRIAENMSEFRQFLQKLQK</sequence>
<dbReference type="InterPro" id="IPR021327">
    <property type="entry name" value="DUF2934"/>
</dbReference>
<evidence type="ECO:0000313" key="3">
    <source>
        <dbReference type="EMBL" id="VFJ45469.1"/>
    </source>
</evidence>
<feature type="domain" description="Phasin" evidence="1">
    <location>
        <begin position="107"/>
        <end position="203"/>
    </location>
</feature>
<evidence type="ECO:0000313" key="4">
    <source>
        <dbReference type="EMBL" id="VFK06645.1"/>
    </source>
</evidence>
<dbReference type="EMBL" id="CAADFL010000022">
    <property type="protein sequence ID" value="VFK06645.1"/>
    <property type="molecule type" value="Genomic_DNA"/>
</dbReference>
<reference evidence="2" key="1">
    <citation type="submission" date="2019-02" db="EMBL/GenBank/DDBJ databases">
        <authorList>
            <person name="Gruber-Vodicka R. H."/>
            <person name="Seah K. B. B."/>
        </authorList>
    </citation>
    <scope>NUCLEOTIDE SEQUENCE</scope>
    <source>
        <strain evidence="3">BECK_BZ163</strain>
        <strain evidence="4">BECK_BZ164</strain>
        <strain evidence="2">BECK_BZ165</strain>
    </source>
</reference>
<organism evidence="2">
    <name type="scientific">Candidatus Kentrum sp. FM</name>
    <dbReference type="NCBI Taxonomy" id="2126340"/>
    <lineage>
        <taxon>Bacteria</taxon>
        <taxon>Pseudomonadati</taxon>
        <taxon>Pseudomonadota</taxon>
        <taxon>Gammaproteobacteria</taxon>
        <taxon>Candidatus Kentrum</taxon>
    </lineage>
</organism>
<dbReference type="NCBIfam" id="TIGR01841">
    <property type="entry name" value="phasin"/>
    <property type="match status" value="1"/>
</dbReference>
<gene>
    <name evidence="3" type="ORF">BECKFM1743A_GA0114220_1002412</name>
    <name evidence="4" type="ORF">BECKFM1743B_GA0114221_100226</name>
    <name evidence="2" type="ORF">BECKFM1743C_GA0114222_100244</name>
</gene>
<dbReference type="Pfam" id="PF09361">
    <property type="entry name" value="Phasin_2"/>
    <property type="match status" value="1"/>
</dbReference>
<evidence type="ECO:0000259" key="1">
    <source>
        <dbReference type="Pfam" id="PF09361"/>
    </source>
</evidence>
<accession>A0A450S137</accession>
<dbReference type="AlphaFoldDB" id="A0A450S137"/>